<evidence type="ECO:0000313" key="2">
    <source>
        <dbReference type="EMBL" id="CAK0797556.1"/>
    </source>
</evidence>
<feature type="region of interest" description="Disordered" evidence="1">
    <location>
        <begin position="130"/>
        <end position="162"/>
    </location>
</feature>
<protein>
    <submittedName>
        <fullName evidence="2">Uncharacterized protein</fullName>
    </submittedName>
</protein>
<feature type="compositionally biased region" description="Low complexity" evidence="1">
    <location>
        <begin position="140"/>
        <end position="152"/>
    </location>
</feature>
<evidence type="ECO:0000313" key="3">
    <source>
        <dbReference type="Proteomes" id="UP001189429"/>
    </source>
</evidence>
<evidence type="ECO:0000256" key="1">
    <source>
        <dbReference type="SAM" id="MobiDB-lite"/>
    </source>
</evidence>
<name>A0ABN9PZW4_9DINO</name>
<proteinExistence type="predicted"/>
<sequence length="180" mass="18555">MALLRRGPGSRVPAAEAEGPDAELFVPMRGGVPVDEEVCGKGADFADSGGPPEAPGVWGDVYGGDVGGGWLAARSPVRPRSCCGDRGGKPLGTAFRFEVLGGDEALAVDVQDMPPMRCLLAGMELGAGAGRRSGRGGVGVPARAVPRAGMPPRSLPPARPSRGWRLRRSGLRVRLQTGHV</sequence>
<dbReference type="Proteomes" id="UP001189429">
    <property type="component" value="Unassembled WGS sequence"/>
</dbReference>
<dbReference type="EMBL" id="CAUYUJ010001770">
    <property type="protein sequence ID" value="CAK0797556.1"/>
    <property type="molecule type" value="Genomic_DNA"/>
</dbReference>
<reference evidence="2" key="1">
    <citation type="submission" date="2023-10" db="EMBL/GenBank/DDBJ databases">
        <authorList>
            <person name="Chen Y."/>
            <person name="Shah S."/>
            <person name="Dougan E. K."/>
            <person name="Thang M."/>
            <person name="Chan C."/>
        </authorList>
    </citation>
    <scope>NUCLEOTIDE SEQUENCE [LARGE SCALE GENOMIC DNA]</scope>
</reference>
<gene>
    <name evidence="2" type="ORF">PCOR1329_LOCUS6599</name>
</gene>
<organism evidence="2 3">
    <name type="scientific">Prorocentrum cordatum</name>
    <dbReference type="NCBI Taxonomy" id="2364126"/>
    <lineage>
        <taxon>Eukaryota</taxon>
        <taxon>Sar</taxon>
        <taxon>Alveolata</taxon>
        <taxon>Dinophyceae</taxon>
        <taxon>Prorocentrales</taxon>
        <taxon>Prorocentraceae</taxon>
        <taxon>Prorocentrum</taxon>
    </lineage>
</organism>
<comment type="caution">
    <text evidence="2">The sequence shown here is derived from an EMBL/GenBank/DDBJ whole genome shotgun (WGS) entry which is preliminary data.</text>
</comment>
<feature type="compositionally biased region" description="Gly residues" evidence="1">
    <location>
        <begin position="130"/>
        <end position="139"/>
    </location>
</feature>
<accession>A0ABN9PZW4</accession>
<keyword evidence="3" id="KW-1185">Reference proteome</keyword>